<keyword evidence="1 7" id="KW-1003">Cell membrane</keyword>
<evidence type="ECO:0000256" key="7">
    <source>
        <dbReference type="HAMAP-Rule" id="MF_02065"/>
    </source>
</evidence>
<comment type="catalytic activity">
    <reaction evidence="7">
        <text>a peptidoglycan chain = a peptidoglycan chain with N-acetyl-1,6-anhydromuramyl-[peptide] at the reducing end + a peptidoglycan chain with N-acetylglucosamine at the non-reducing end.</text>
        <dbReference type="EC" id="4.2.2.29"/>
    </reaction>
</comment>
<sequence length="339" mass="35730">MLGGASAAAYFTFEPQIKQVLGWAEPIDYTGSGTGRVVVTITNGQIGSDVAKTLASAGVTKTYTAFYKLLLKQDPQVQFHPGSYALKKQMSAKAALAALTDPKSKVSTQLVLPEGITVKGVIKRLADLSESTGISAAQLEVAAADYKSFGLPAEAPNLEGYLFPATYSIEPGQTAHAVLQTLVTTMFQHLDADGVAPADRHKVLTLAALTQKEGGSSADFFKVARVWDNRLAAGMPLQSDATVSYGSGGTTISTTDAQRADKSNPYNTYAHTGLPIGPISNPGDAAIKATLHPADGTWLFFVLVNGQTGETVFSTTLAEHNAAVKQWQAWLRAHPGFDG</sequence>
<accession>A0A5C8UX72</accession>
<evidence type="ECO:0000313" key="9">
    <source>
        <dbReference type="Proteomes" id="UP000321379"/>
    </source>
</evidence>
<comment type="similarity">
    <text evidence="7">Belongs to the transglycosylase MltG family.</text>
</comment>
<dbReference type="Pfam" id="PF02618">
    <property type="entry name" value="YceG"/>
    <property type="match status" value="1"/>
</dbReference>
<keyword evidence="9" id="KW-1185">Reference proteome</keyword>
<comment type="caution">
    <text evidence="8">The sequence shown here is derived from an EMBL/GenBank/DDBJ whole genome shotgun (WGS) entry which is preliminary data.</text>
</comment>
<dbReference type="GO" id="GO:0071555">
    <property type="term" value="P:cell wall organization"/>
    <property type="evidence" value="ECO:0007669"/>
    <property type="project" value="UniProtKB-KW"/>
</dbReference>
<dbReference type="GO" id="GO:0009252">
    <property type="term" value="P:peptidoglycan biosynthetic process"/>
    <property type="evidence" value="ECO:0007669"/>
    <property type="project" value="UniProtKB-UniRule"/>
</dbReference>
<dbReference type="GO" id="GO:0005886">
    <property type="term" value="C:plasma membrane"/>
    <property type="evidence" value="ECO:0007669"/>
    <property type="project" value="UniProtKB-UniRule"/>
</dbReference>
<dbReference type="NCBIfam" id="TIGR00247">
    <property type="entry name" value="endolytic transglycosylase MltG"/>
    <property type="match status" value="1"/>
</dbReference>
<dbReference type="AlphaFoldDB" id="A0A5C8UX72"/>
<feature type="site" description="Important for catalytic activity" evidence="7">
    <location>
        <position position="213"/>
    </location>
</feature>
<dbReference type="HAMAP" id="MF_02065">
    <property type="entry name" value="MltG"/>
    <property type="match status" value="1"/>
</dbReference>
<dbReference type="CDD" id="cd08010">
    <property type="entry name" value="MltG_like"/>
    <property type="match status" value="1"/>
</dbReference>
<evidence type="ECO:0000256" key="1">
    <source>
        <dbReference type="ARBA" id="ARBA00022475"/>
    </source>
</evidence>
<gene>
    <name evidence="7 8" type="primary">mltG</name>
    <name evidence="8" type="ORF">FVP33_04005</name>
</gene>
<evidence type="ECO:0000256" key="6">
    <source>
        <dbReference type="ARBA" id="ARBA00023316"/>
    </source>
</evidence>
<dbReference type="InterPro" id="IPR003770">
    <property type="entry name" value="MLTG-like"/>
</dbReference>
<comment type="function">
    <text evidence="7">Functions as a peptidoglycan terminase that cleaves nascent peptidoglycan strands endolytically to terminate their elongation.</text>
</comment>
<dbReference type="EC" id="4.2.2.29" evidence="7"/>
<reference evidence="8 9" key="1">
    <citation type="submission" date="2019-08" db="EMBL/GenBank/DDBJ databases">
        <title>Bacterial whole genome sequence for Glaciihabitans sp. CHu50b-6-2.</title>
        <authorList>
            <person name="Jin L."/>
        </authorList>
    </citation>
    <scope>NUCLEOTIDE SEQUENCE [LARGE SCALE GENOMIC DNA]</scope>
    <source>
        <strain evidence="8 9">CHu50b-6-2</strain>
    </source>
</reference>
<name>A0A5C8UX72_9MICO</name>
<keyword evidence="3 7" id="KW-1133">Transmembrane helix</keyword>
<dbReference type="EMBL" id="VRMG01000004">
    <property type="protein sequence ID" value="TXN32207.1"/>
    <property type="molecule type" value="Genomic_DNA"/>
</dbReference>
<dbReference type="GO" id="GO:0008932">
    <property type="term" value="F:lytic endotransglycosylase activity"/>
    <property type="evidence" value="ECO:0007669"/>
    <property type="project" value="UniProtKB-UniRule"/>
</dbReference>
<keyword evidence="6 7" id="KW-0961">Cell wall biogenesis/degradation</keyword>
<keyword evidence="4 7" id="KW-0472">Membrane</keyword>
<evidence type="ECO:0000256" key="2">
    <source>
        <dbReference type="ARBA" id="ARBA00022692"/>
    </source>
</evidence>
<keyword evidence="2 7" id="KW-0812">Transmembrane</keyword>
<keyword evidence="5 7" id="KW-0456">Lyase</keyword>
<dbReference type="Gene3D" id="3.30.160.60">
    <property type="entry name" value="Classic Zinc Finger"/>
    <property type="match status" value="1"/>
</dbReference>
<evidence type="ECO:0000313" key="8">
    <source>
        <dbReference type="EMBL" id="TXN32207.1"/>
    </source>
</evidence>
<dbReference type="Proteomes" id="UP000321379">
    <property type="component" value="Unassembled WGS sequence"/>
</dbReference>
<organism evidence="8 9">
    <name type="scientific">Lacisediminihabitans profunda</name>
    <dbReference type="NCBI Taxonomy" id="2594790"/>
    <lineage>
        <taxon>Bacteria</taxon>
        <taxon>Bacillati</taxon>
        <taxon>Actinomycetota</taxon>
        <taxon>Actinomycetes</taxon>
        <taxon>Micrococcales</taxon>
        <taxon>Microbacteriaceae</taxon>
        <taxon>Lacisediminihabitans</taxon>
    </lineage>
</organism>
<evidence type="ECO:0000256" key="5">
    <source>
        <dbReference type="ARBA" id="ARBA00023239"/>
    </source>
</evidence>
<proteinExistence type="inferred from homology"/>
<evidence type="ECO:0000256" key="3">
    <source>
        <dbReference type="ARBA" id="ARBA00022989"/>
    </source>
</evidence>
<protein>
    <recommendedName>
        <fullName evidence="7">Endolytic murein transglycosylase</fullName>
        <ecNumber evidence="7">4.2.2.29</ecNumber>
    </recommendedName>
    <alternativeName>
        <fullName evidence="7">Peptidoglycan lytic transglycosylase</fullName>
    </alternativeName>
    <alternativeName>
        <fullName evidence="7">Peptidoglycan polymerization terminase</fullName>
    </alternativeName>
</protein>
<dbReference type="PANTHER" id="PTHR30518:SF2">
    <property type="entry name" value="ENDOLYTIC MUREIN TRANSGLYCOSYLASE"/>
    <property type="match status" value="1"/>
</dbReference>
<dbReference type="Gene3D" id="3.30.1490.480">
    <property type="entry name" value="Endolytic murein transglycosylase"/>
    <property type="match status" value="1"/>
</dbReference>
<evidence type="ECO:0000256" key="4">
    <source>
        <dbReference type="ARBA" id="ARBA00023136"/>
    </source>
</evidence>
<dbReference type="PANTHER" id="PTHR30518">
    <property type="entry name" value="ENDOLYTIC MUREIN TRANSGLYCOSYLASE"/>
    <property type="match status" value="1"/>
</dbReference>